<sequence length="341" mass="39285">MSGSIHEIKKLKKVARQMVMDSNSHDITPKVLPHYLKWSSEFGEIFLYWFGTEPRICIADPELAKHVLSNKFGFYTKPEPRPTIIAMIGKGLALITGLDWVKHRRVVNPAFNIEKLKVMTKRMAACTASMLDGWKHQVVQSQDQSKEIEMRREFQDLTADIIAHTAFGSSYVEGKEVFEAQRELQRYAVASSNDVFIPGSQYIPTRSNIQMWKLERRVRNTVMSIIESRIDKGSGYGDDLLGLMMGVSETARKQEGPKLNMDEIIDECKTFYFAGHETTSNLLTWTVFLLSLHQGWQEMLREEVLRECGNEIPDAEMLNKLKLASPCYFFFLWFPVLETER</sequence>
<keyword evidence="5" id="KW-0479">Metal-binding</keyword>
<proteinExistence type="inferred from homology"/>
<keyword evidence="9" id="KW-0503">Monooxygenase</keyword>
<keyword evidence="4" id="KW-0812">Transmembrane</keyword>
<evidence type="ECO:0000256" key="5">
    <source>
        <dbReference type="ARBA" id="ARBA00022723"/>
    </source>
</evidence>
<dbReference type="InParanoid" id="A0A200R1L5"/>
<comment type="subcellular location">
    <subcellularLocation>
        <location evidence="1">Membrane</location>
    </subcellularLocation>
</comment>
<dbReference type="GO" id="GO:0033075">
    <property type="term" value="P:isoquinoline alkaloid biosynthetic process"/>
    <property type="evidence" value="ECO:0007669"/>
    <property type="project" value="UniProtKB-ARBA"/>
</dbReference>
<dbReference type="PRINTS" id="PR00463">
    <property type="entry name" value="EP450I"/>
</dbReference>
<organism evidence="11 12">
    <name type="scientific">Macleaya cordata</name>
    <name type="common">Five-seeded plume-poppy</name>
    <name type="synonym">Bocconia cordata</name>
    <dbReference type="NCBI Taxonomy" id="56857"/>
    <lineage>
        <taxon>Eukaryota</taxon>
        <taxon>Viridiplantae</taxon>
        <taxon>Streptophyta</taxon>
        <taxon>Embryophyta</taxon>
        <taxon>Tracheophyta</taxon>
        <taxon>Spermatophyta</taxon>
        <taxon>Magnoliopsida</taxon>
        <taxon>Ranunculales</taxon>
        <taxon>Papaveraceae</taxon>
        <taxon>Papaveroideae</taxon>
        <taxon>Macleaya</taxon>
    </lineage>
</organism>
<keyword evidence="3" id="KW-0349">Heme</keyword>
<evidence type="ECO:0000256" key="6">
    <source>
        <dbReference type="ARBA" id="ARBA00022989"/>
    </source>
</evidence>
<dbReference type="GO" id="GO:0020037">
    <property type="term" value="F:heme binding"/>
    <property type="evidence" value="ECO:0007669"/>
    <property type="project" value="InterPro"/>
</dbReference>
<dbReference type="AlphaFoldDB" id="A0A200R1L5"/>
<keyword evidence="12" id="KW-1185">Reference proteome</keyword>
<keyword evidence="8" id="KW-0408">Iron</keyword>
<evidence type="ECO:0000256" key="4">
    <source>
        <dbReference type="ARBA" id="ARBA00022692"/>
    </source>
</evidence>
<dbReference type="InterPro" id="IPR001128">
    <property type="entry name" value="Cyt_P450"/>
</dbReference>
<dbReference type="STRING" id="56857.A0A200R1L5"/>
<keyword evidence="7" id="KW-0560">Oxidoreductase</keyword>
<dbReference type="SUPFAM" id="SSF48264">
    <property type="entry name" value="Cytochrome P450"/>
    <property type="match status" value="1"/>
</dbReference>
<dbReference type="Gene3D" id="1.10.630.10">
    <property type="entry name" value="Cytochrome P450"/>
    <property type="match status" value="1"/>
</dbReference>
<evidence type="ECO:0000256" key="2">
    <source>
        <dbReference type="ARBA" id="ARBA00010617"/>
    </source>
</evidence>
<dbReference type="GO" id="GO:0005506">
    <property type="term" value="F:iron ion binding"/>
    <property type="evidence" value="ECO:0007669"/>
    <property type="project" value="InterPro"/>
</dbReference>
<reference evidence="11 12" key="1">
    <citation type="journal article" date="2017" name="Mol. Plant">
        <title>The Genome of Medicinal Plant Macleaya cordata Provides New Insights into Benzylisoquinoline Alkaloids Metabolism.</title>
        <authorList>
            <person name="Liu X."/>
            <person name="Liu Y."/>
            <person name="Huang P."/>
            <person name="Ma Y."/>
            <person name="Qing Z."/>
            <person name="Tang Q."/>
            <person name="Cao H."/>
            <person name="Cheng P."/>
            <person name="Zheng Y."/>
            <person name="Yuan Z."/>
            <person name="Zhou Y."/>
            <person name="Liu J."/>
            <person name="Tang Z."/>
            <person name="Zhuo Y."/>
            <person name="Zhang Y."/>
            <person name="Yu L."/>
            <person name="Huang J."/>
            <person name="Yang P."/>
            <person name="Peng Q."/>
            <person name="Zhang J."/>
            <person name="Jiang W."/>
            <person name="Zhang Z."/>
            <person name="Lin K."/>
            <person name="Ro D.K."/>
            <person name="Chen X."/>
            <person name="Xiong X."/>
            <person name="Shang Y."/>
            <person name="Huang S."/>
            <person name="Zeng J."/>
        </authorList>
    </citation>
    <scope>NUCLEOTIDE SEQUENCE [LARGE SCALE GENOMIC DNA]</scope>
    <source>
        <strain evidence="12">cv. BLH2017</strain>
        <tissue evidence="11">Root</tissue>
    </source>
</reference>
<evidence type="ECO:0000313" key="12">
    <source>
        <dbReference type="Proteomes" id="UP000195402"/>
    </source>
</evidence>
<comment type="similarity">
    <text evidence="2">Belongs to the cytochrome P450 family.</text>
</comment>
<dbReference type="PANTHER" id="PTHR24282">
    <property type="entry name" value="CYTOCHROME P450 FAMILY MEMBER"/>
    <property type="match status" value="1"/>
</dbReference>
<dbReference type="InterPro" id="IPR036396">
    <property type="entry name" value="Cyt_P450_sf"/>
</dbReference>
<evidence type="ECO:0000256" key="10">
    <source>
        <dbReference type="ARBA" id="ARBA00023136"/>
    </source>
</evidence>
<gene>
    <name evidence="11" type="ORF">BVC80_1543g39</name>
</gene>
<dbReference type="GO" id="GO:0016020">
    <property type="term" value="C:membrane"/>
    <property type="evidence" value="ECO:0007669"/>
    <property type="project" value="UniProtKB-SubCell"/>
</dbReference>
<accession>A0A200R1L5</accession>
<evidence type="ECO:0000256" key="1">
    <source>
        <dbReference type="ARBA" id="ARBA00004370"/>
    </source>
</evidence>
<dbReference type="Pfam" id="PF00067">
    <property type="entry name" value="p450"/>
    <property type="match status" value="1"/>
</dbReference>
<dbReference type="PANTHER" id="PTHR24282:SF135">
    <property type="entry name" value="CYTOCHROME P450 709B2"/>
    <property type="match status" value="1"/>
</dbReference>
<dbReference type="InterPro" id="IPR050665">
    <property type="entry name" value="Cytochrome_P450_Monooxygen"/>
</dbReference>
<dbReference type="InterPro" id="IPR002401">
    <property type="entry name" value="Cyt_P450_E_grp-I"/>
</dbReference>
<dbReference type="OMA" id="HRSELCD"/>
<dbReference type="GO" id="GO:0016705">
    <property type="term" value="F:oxidoreductase activity, acting on paired donors, with incorporation or reduction of molecular oxygen"/>
    <property type="evidence" value="ECO:0007669"/>
    <property type="project" value="InterPro"/>
</dbReference>
<dbReference type="OrthoDB" id="1470350at2759"/>
<evidence type="ECO:0000256" key="8">
    <source>
        <dbReference type="ARBA" id="ARBA00023004"/>
    </source>
</evidence>
<dbReference type="Proteomes" id="UP000195402">
    <property type="component" value="Unassembled WGS sequence"/>
</dbReference>
<dbReference type="GO" id="GO:0004497">
    <property type="term" value="F:monooxygenase activity"/>
    <property type="evidence" value="ECO:0007669"/>
    <property type="project" value="UniProtKB-KW"/>
</dbReference>
<keyword evidence="10" id="KW-0472">Membrane</keyword>
<name>A0A200R1L5_MACCD</name>
<evidence type="ECO:0000256" key="3">
    <source>
        <dbReference type="ARBA" id="ARBA00022617"/>
    </source>
</evidence>
<keyword evidence="6" id="KW-1133">Transmembrane helix</keyword>
<evidence type="ECO:0000313" key="11">
    <source>
        <dbReference type="EMBL" id="OVA16607.1"/>
    </source>
</evidence>
<evidence type="ECO:0000256" key="7">
    <source>
        <dbReference type="ARBA" id="ARBA00023002"/>
    </source>
</evidence>
<comment type="caution">
    <text evidence="11">The sequence shown here is derived from an EMBL/GenBank/DDBJ whole genome shotgun (WGS) entry which is preliminary data.</text>
</comment>
<protein>
    <submittedName>
        <fullName evidence="11">Cytochrome P450</fullName>
    </submittedName>
</protein>
<dbReference type="EMBL" id="MVGT01000481">
    <property type="protein sequence ID" value="OVA16607.1"/>
    <property type="molecule type" value="Genomic_DNA"/>
</dbReference>
<evidence type="ECO:0000256" key="9">
    <source>
        <dbReference type="ARBA" id="ARBA00023033"/>
    </source>
</evidence>